<dbReference type="RefSeq" id="WP_068656361.1">
    <property type="nucleotide sequence ID" value="NZ_CP017770.1"/>
</dbReference>
<sequence length="191" mass="21405">MGKVIASVSCTLDGIFTGPKGDEDNMVSWAMPGVIDATMNNLIMFQQAEALLMGRVTYEGFSTYWPFQEGDWADAMNKTHKYVATRNRECDVKWGDYKDTITLLSGDVEAKLVELKKEFNGDIVIPASADLVQSLLNASLVDEFSMIVHPIILGSGHRYLKNISSRKDLKLLRTQHYETSGSLRLCYEVIK</sequence>
<dbReference type="KEGG" id="pcx:LPB68_18050"/>
<dbReference type="SUPFAM" id="SSF53597">
    <property type="entry name" value="Dihydrofolate reductase-like"/>
    <property type="match status" value="1"/>
</dbReference>
<accession>A0A167G010</accession>
<comment type="caution">
    <text evidence="2">The sequence shown here is derived from an EMBL/GenBank/DDBJ whole genome shotgun (WGS) entry which is preliminary data.</text>
</comment>
<dbReference type="Proteomes" id="UP000077134">
    <property type="component" value="Unassembled WGS sequence"/>
</dbReference>
<dbReference type="GO" id="GO:0009231">
    <property type="term" value="P:riboflavin biosynthetic process"/>
    <property type="evidence" value="ECO:0007669"/>
    <property type="project" value="InterPro"/>
</dbReference>
<evidence type="ECO:0000313" key="2">
    <source>
        <dbReference type="EMBL" id="OAB77070.1"/>
    </source>
</evidence>
<dbReference type="InterPro" id="IPR024072">
    <property type="entry name" value="DHFR-like_dom_sf"/>
</dbReference>
<dbReference type="Pfam" id="PF01872">
    <property type="entry name" value="RibD_C"/>
    <property type="match status" value="1"/>
</dbReference>
<dbReference type="GO" id="GO:0008703">
    <property type="term" value="F:5-amino-6-(5-phosphoribosylamino)uracil reductase activity"/>
    <property type="evidence" value="ECO:0007669"/>
    <property type="project" value="InterPro"/>
</dbReference>
<dbReference type="Gene3D" id="3.40.430.10">
    <property type="entry name" value="Dihydrofolate Reductase, subunit A"/>
    <property type="match status" value="1"/>
</dbReference>
<dbReference type="OrthoDB" id="195113at2"/>
<dbReference type="AlphaFoldDB" id="A0A167G010"/>
<keyword evidence="3" id="KW-1185">Reference proteome</keyword>
<organism evidence="2 3">
    <name type="scientific">Paenibacillus crassostreae</name>
    <dbReference type="NCBI Taxonomy" id="1763538"/>
    <lineage>
        <taxon>Bacteria</taxon>
        <taxon>Bacillati</taxon>
        <taxon>Bacillota</taxon>
        <taxon>Bacilli</taxon>
        <taxon>Bacillales</taxon>
        <taxon>Paenibacillaceae</taxon>
        <taxon>Paenibacillus</taxon>
    </lineage>
</organism>
<reference evidence="2 3" key="1">
    <citation type="submission" date="2016-02" db="EMBL/GenBank/DDBJ databases">
        <title>Paenibacillus sp. LPB0068, isolated from Crassostrea gigas.</title>
        <authorList>
            <person name="Shin S.-K."/>
            <person name="Yi H."/>
        </authorList>
    </citation>
    <scope>NUCLEOTIDE SEQUENCE [LARGE SCALE GENOMIC DNA]</scope>
    <source>
        <strain evidence="2 3">LPB0068</strain>
    </source>
</reference>
<dbReference type="STRING" id="1763538.LPB68_18050"/>
<name>A0A167G010_9BACL</name>
<gene>
    <name evidence="2" type="ORF">PNBC_06690</name>
</gene>
<dbReference type="InterPro" id="IPR002734">
    <property type="entry name" value="RibDG_C"/>
</dbReference>
<evidence type="ECO:0000313" key="3">
    <source>
        <dbReference type="Proteomes" id="UP000077134"/>
    </source>
</evidence>
<feature type="domain" description="Bacterial bifunctional deaminase-reductase C-terminal" evidence="1">
    <location>
        <begin position="3"/>
        <end position="178"/>
    </location>
</feature>
<proteinExistence type="predicted"/>
<protein>
    <recommendedName>
        <fullName evidence="1">Bacterial bifunctional deaminase-reductase C-terminal domain-containing protein</fullName>
    </recommendedName>
</protein>
<evidence type="ECO:0000259" key="1">
    <source>
        <dbReference type="Pfam" id="PF01872"/>
    </source>
</evidence>
<dbReference type="EMBL" id="LSFN01000005">
    <property type="protein sequence ID" value="OAB77070.1"/>
    <property type="molecule type" value="Genomic_DNA"/>
</dbReference>